<dbReference type="Proteomes" id="UP001243330">
    <property type="component" value="Unassembled WGS sequence"/>
</dbReference>
<name>A0AAD9E648_9PEZI</name>
<organism evidence="1 2">
    <name type="scientific">Colletotrichum chrysophilum</name>
    <dbReference type="NCBI Taxonomy" id="1836956"/>
    <lineage>
        <taxon>Eukaryota</taxon>
        <taxon>Fungi</taxon>
        <taxon>Dikarya</taxon>
        <taxon>Ascomycota</taxon>
        <taxon>Pezizomycotina</taxon>
        <taxon>Sordariomycetes</taxon>
        <taxon>Hypocreomycetidae</taxon>
        <taxon>Glomerellales</taxon>
        <taxon>Glomerellaceae</taxon>
        <taxon>Colletotrichum</taxon>
        <taxon>Colletotrichum gloeosporioides species complex</taxon>
    </lineage>
</organism>
<dbReference type="AlphaFoldDB" id="A0AAD9E648"/>
<sequence>MQLSSQSHAIAALTDFFITWEYHSRAFYSACLGRLRLKDTRAIVIETDIPKLSSGLPIGLLADGELATLRPRTLAGDQHREGFLEGEFPLVCVTSEAAVHLKGGHESSTVDKAEKHVQRMSFDD</sequence>
<reference evidence="1" key="1">
    <citation type="submission" date="2023-01" db="EMBL/GenBank/DDBJ databases">
        <title>Colletotrichum chrysophilum M932 genome sequence.</title>
        <authorList>
            <person name="Baroncelli R."/>
        </authorList>
    </citation>
    <scope>NUCLEOTIDE SEQUENCE</scope>
    <source>
        <strain evidence="1">M932</strain>
    </source>
</reference>
<dbReference type="EMBL" id="JAQOWY010000722">
    <property type="protein sequence ID" value="KAK1839084.1"/>
    <property type="molecule type" value="Genomic_DNA"/>
</dbReference>
<comment type="caution">
    <text evidence="1">The sequence shown here is derived from an EMBL/GenBank/DDBJ whole genome shotgun (WGS) entry which is preliminary data.</text>
</comment>
<keyword evidence="2" id="KW-1185">Reference proteome</keyword>
<accession>A0AAD9E648</accession>
<gene>
    <name evidence="1" type="ORF">CCHR01_18293</name>
</gene>
<proteinExistence type="predicted"/>
<protein>
    <submittedName>
        <fullName evidence="1">Uncharacterized protein</fullName>
    </submittedName>
</protein>
<evidence type="ECO:0000313" key="1">
    <source>
        <dbReference type="EMBL" id="KAK1839084.1"/>
    </source>
</evidence>
<evidence type="ECO:0000313" key="2">
    <source>
        <dbReference type="Proteomes" id="UP001243330"/>
    </source>
</evidence>